<dbReference type="Gene3D" id="1.10.10.60">
    <property type="entry name" value="Homeodomain-like"/>
    <property type="match status" value="1"/>
</dbReference>
<protein>
    <submittedName>
        <fullName evidence="5">AraC family transcriptional regulator</fullName>
    </submittedName>
</protein>
<dbReference type="PROSITE" id="PS01124">
    <property type="entry name" value="HTH_ARAC_FAMILY_2"/>
    <property type="match status" value="1"/>
</dbReference>
<dbReference type="Proteomes" id="UP000283601">
    <property type="component" value="Unassembled WGS sequence"/>
</dbReference>
<dbReference type="PANTHER" id="PTHR47894">
    <property type="entry name" value="HTH-TYPE TRANSCRIPTIONAL REGULATOR GADX"/>
    <property type="match status" value="1"/>
</dbReference>
<accession>A0A414IE58</accession>
<dbReference type="InterPro" id="IPR020449">
    <property type="entry name" value="Tscrpt_reg_AraC-type_HTH"/>
</dbReference>
<reference evidence="5 6" key="1">
    <citation type="submission" date="2018-08" db="EMBL/GenBank/DDBJ databases">
        <title>A genome reference for cultivated species of the human gut microbiota.</title>
        <authorList>
            <person name="Zou Y."/>
            <person name="Xue W."/>
            <person name="Luo G."/>
        </authorList>
    </citation>
    <scope>NUCLEOTIDE SEQUENCE [LARGE SCALE GENOMIC DNA]</scope>
    <source>
        <strain evidence="5 6">AM29-12AC</strain>
    </source>
</reference>
<dbReference type="Pfam" id="PF12833">
    <property type="entry name" value="HTH_18"/>
    <property type="match status" value="1"/>
</dbReference>
<dbReference type="InterPro" id="IPR009057">
    <property type="entry name" value="Homeodomain-like_sf"/>
</dbReference>
<feature type="domain" description="HTH araC/xylS-type" evidence="4">
    <location>
        <begin position="230"/>
        <end position="331"/>
    </location>
</feature>
<dbReference type="EMBL" id="QSJZ01000022">
    <property type="protein sequence ID" value="RHE19608.1"/>
    <property type="molecule type" value="Genomic_DNA"/>
</dbReference>
<evidence type="ECO:0000313" key="5">
    <source>
        <dbReference type="EMBL" id="RHE19608.1"/>
    </source>
</evidence>
<keyword evidence="3" id="KW-0804">Transcription</keyword>
<keyword evidence="2" id="KW-0238">DNA-binding</keyword>
<keyword evidence="1" id="KW-0805">Transcription regulation</keyword>
<evidence type="ECO:0000256" key="2">
    <source>
        <dbReference type="ARBA" id="ARBA00023125"/>
    </source>
</evidence>
<dbReference type="GO" id="GO:0003700">
    <property type="term" value="F:DNA-binding transcription factor activity"/>
    <property type="evidence" value="ECO:0007669"/>
    <property type="project" value="InterPro"/>
</dbReference>
<organism evidence="5 6">
    <name type="scientific">Bacteroides uniformis</name>
    <dbReference type="NCBI Taxonomy" id="820"/>
    <lineage>
        <taxon>Bacteria</taxon>
        <taxon>Pseudomonadati</taxon>
        <taxon>Bacteroidota</taxon>
        <taxon>Bacteroidia</taxon>
        <taxon>Bacteroidales</taxon>
        <taxon>Bacteroidaceae</taxon>
        <taxon>Bacteroides</taxon>
    </lineage>
</organism>
<evidence type="ECO:0000256" key="3">
    <source>
        <dbReference type="ARBA" id="ARBA00023163"/>
    </source>
</evidence>
<evidence type="ECO:0000256" key="1">
    <source>
        <dbReference type="ARBA" id="ARBA00023015"/>
    </source>
</evidence>
<dbReference type="GO" id="GO:0005829">
    <property type="term" value="C:cytosol"/>
    <property type="evidence" value="ECO:0007669"/>
    <property type="project" value="TreeGrafter"/>
</dbReference>
<proteinExistence type="predicted"/>
<dbReference type="PANTHER" id="PTHR47894:SF4">
    <property type="entry name" value="HTH-TYPE TRANSCRIPTIONAL REGULATOR GADX"/>
    <property type="match status" value="1"/>
</dbReference>
<comment type="caution">
    <text evidence="5">The sequence shown here is derived from an EMBL/GenBank/DDBJ whole genome shotgun (WGS) entry which is preliminary data.</text>
</comment>
<dbReference type="PRINTS" id="PR00032">
    <property type="entry name" value="HTHARAC"/>
</dbReference>
<evidence type="ECO:0000313" key="6">
    <source>
        <dbReference type="Proteomes" id="UP000283601"/>
    </source>
</evidence>
<dbReference type="AlphaFoldDB" id="A0A414IE58"/>
<dbReference type="SUPFAM" id="SSF46689">
    <property type="entry name" value="Homeodomain-like"/>
    <property type="match status" value="1"/>
</dbReference>
<sequence>MYLTAGTFNIILRQVSLLEMDEAEVFSVLGIDSSLFEKTTNKVDGSIVGRFLEYIASQRPNIRIGLKMGFNFPVSVMGVILNIYQNCRTLKDVFQKSPLYAPAVNTVCLFSNHSDKRYFYHSMRVANEFSENYPIATRHIYESQYGIILQLIYALTGKHITPVSVCSPYKQETTPDLLETLMQCPVKFNEPFIMIFEKEILETHITNANPEMLFIAEQLISGLLDKEQPQSVSSIVRRYMLQTIPGINLSLKSVARDLNMSDRTLQRKLLSENTSYQRILDDVRKELANKYLKENISLVEISFLLGFETQSAFNKFFRKHFGLKPTRYKKEVTCPKIALHSNNYKKC</sequence>
<dbReference type="GO" id="GO:0000976">
    <property type="term" value="F:transcription cis-regulatory region binding"/>
    <property type="evidence" value="ECO:0007669"/>
    <property type="project" value="TreeGrafter"/>
</dbReference>
<name>A0A414IE58_BACUN</name>
<dbReference type="Pfam" id="PF12625">
    <property type="entry name" value="Arabinose_bd"/>
    <property type="match status" value="1"/>
</dbReference>
<evidence type="ECO:0000259" key="4">
    <source>
        <dbReference type="PROSITE" id="PS01124"/>
    </source>
</evidence>
<dbReference type="InterPro" id="IPR032687">
    <property type="entry name" value="AraC-type_N"/>
</dbReference>
<gene>
    <name evidence="5" type="ORF">DW758_18355</name>
</gene>
<feature type="non-terminal residue" evidence="5">
    <location>
        <position position="347"/>
    </location>
</feature>
<dbReference type="SMART" id="SM00342">
    <property type="entry name" value="HTH_ARAC"/>
    <property type="match status" value="1"/>
</dbReference>
<dbReference type="InterPro" id="IPR018060">
    <property type="entry name" value="HTH_AraC"/>
</dbReference>